<keyword evidence="1" id="KW-1133">Transmembrane helix</keyword>
<evidence type="ECO:0000313" key="3">
    <source>
        <dbReference type="Proteomes" id="UP001199044"/>
    </source>
</evidence>
<evidence type="ECO:0000313" key="2">
    <source>
        <dbReference type="EMBL" id="MCA2016054.1"/>
    </source>
</evidence>
<accession>A0ABS7YNR0</accession>
<sequence length="147" mass="16339">MMDNNEMTLQTRVSMFLGCVLIFLPFSIGGPWLAISEICEYLNYPESIVFSSLSIFSICTPIALGPMVYLSFYSVLMGRKAPIQHQKNSILLMTFGVVLGVVFTIVFHVYYINSLNSVGYEKCNGIPSGYVPGMGVQYVKDSIYCGK</sequence>
<dbReference type="EMBL" id="JAIWIU010000044">
    <property type="protein sequence ID" value="MCA2016054.1"/>
    <property type="molecule type" value="Genomic_DNA"/>
</dbReference>
<feature type="transmembrane region" description="Helical" evidence="1">
    <location>
        <begin position="90"/>
        <end position="112"/>
    </location>
</feature>
<organism evidence="2 3">
    <name type="scientific">Vibrio tritonius</name>
    <dbReference type="NCBI Taxonomy" id="1435069"/>
    <lineage>
        <taxon>Bacteria</taxon>
        <taxon>Pseudomonadati</taxon>
        <taxon>Pseudomonadota</taxon>
        <taxon>Gammaproteobacteria</taxon>
        <taxon>Vibrionales</taxon>
        <taxon>Vibrionaceae</taxon>
        <taxon>Vibrio</taxon>
    </lineage>
</organism>
<reference evidence="3" key="1">
    <citation type="submission" date="2023-07" db="EMBL/GenBank/DDBJ databases">
        <title>Molecular identification of indigenous halophilic bacteria isolated from red sea cost, biodegradation of synthetic dyes and assessment of degraded metabolite toxicity.</title>
        <authorList>
            <person name="Chaieb K."/>
            <person name="Altayb H.N."/>
        </authorList>
    </citation>
    <scope>NUCLEOTIDE SEQUENCE [LARGE SCALE GENOMIC DNA]</scope>
    <source>
        <strain evidence="3">K20</strain>
    </source>
</reference>
<dbReference type="Proteomes" id="UP001199044">
    <property type="component" value="Unassembled WGS sequence"/>
</dbReference>
<keyword evidence="3" id="KW-1185">Reference proteome</keyword>
<name>A0ABS7YNR0_9VIBR</name>
<feature type="transmembrane region" description="Helical" evidence="1">
    <location>
        <begin position="52"/>
        <end position="78"/>
    </location>
</feature>
<comment type="caution">
    <text evidence="2">The sequence shown here is derived from an EMBL/GenBank/DDBJ whole genome shotgun (WGS) entry which is preliminary data.</text>
</comment>
<keyword evidence="1" id="KW-0472">Membrane</keyword>
<evidence type="ECO:0000256" key="1">
    <source>
        <dbReference type="SAM" id="Phobius"/>
    </source>
</evidence>
<gene>
    <name evidence="2" type="ORF">LDJ79_08025</name>
</gene>
<proteinExistence type="predicted"/>
<evidence type="ECO:0008006" key="4">
    <source>
        <dbReference type="Google" id="ProtNLM"/>
    </source>
</evidence>
<protein>
    <recommendedName>
        <fullName evidence="4">DUF1240 domain-containing protein</fullName>
    </recommendedName>
</protein>
<keyword evidence="1" id="KW-0812">Transmembrane</keyword>
<dbReference type="RefSeq" id="WP_225250202.1">
    <property type="nucleotide sequence ID" value="NZ_JAIWIU010000044.1"/>
</dbReference>